<dbReference type="CDD" id="cd08054">
    <property type="entry name" value="gp6"/>
    <property type="match status" value="1"/>
</dbReference>
<keyword evidence="2" id="KW-1185">Reference proteome</keyword>
<evidence type="ECO:0000313" key="1">
    <source>
        <dbReference type="EMBL" id="MCG5031676.1"/>
    </source>
</evidence>
<accession>A0ABS9MSS2</accession>
<dbReference type="EMBL" id="JAKNCT010000012">
    <property type="protein sequence ID" value="MCG5031676.1"/>
    <property type="molecule type" value="Genomic_DNA"/>
</dbReference>
<dbReference type="NCBIfam" id="TIGR01560">
    <property type="entry name" value="put_DNA_pack"/>
    <property type="match status" value="1"/>
</dbReference>
<sequence length="118" mass="13243">MSNETEFTGIDTSTAESGVTLEEAKRHFRVDHSEDDSLIASLCLACTQMAEHELQHGIITRDGVEGYATDPSGVPAGIRAWILIQAAHFYEHREAAQAENLIENPFVDRLLDPYRTWR</sequence>
<dbReference type="InterPro" id="IPR021146">
    <property type="entry name" value="Phage_gp6-like_head-tail"/>
</dbReference>
<dbReference type="RefSeq" id="WP_022443406.1">
    <property type="nucleotide sequence ID" value="NZ_JAKNCT010000012.1"/>
</dbReference>
<evidence type="ECO:0000313" key="2">
    <source>
        <dbReference type="Proteomes" id="UP001297600"/>
    </source>
</evidence>
<dbReference type="Pfam" id="PF05135">
    <property type="entry name" value="Phage_connect_1"/>
    <property type="match status" value="1"/>
</dbReference>
<gene>
    <name evidence="1" type="ORF">MAF45_09520</name>
</gene>
<dbReference type="Gene3D" id="1.10.3230.30">
    <property type="entry name" value="Phage gp6-like head-tail connector protein"/>
    <property type="match status" value="1"/>
</dbReference>
<dbReference type="InterPro" id="IPR006450">
    <property type="entry name" value="Phage_HK97_gp6-like"/>
</dbReference>
<organism evidence="1 2">
    <name type="scientific">Mesosutterella porci</name>
    <dbReference type="NCBI Taxonomy" id="2915351"/>
    <lineage>
        <taxon>Bacteria</taxon>
        <taxon>Pseudomonadati</taxon>
        <taxon>Pseudomonadota</taxon>
        <taxon>Betaproteobacteria</taxon>
        <taxon>Burkholderiales</taxon>
        <taxon>Sutterellaceae</taxon>
        <taxon>Mesosutterella</taxon>
    </lineage>
</organism>
<proteinExistence type="predicted"/>
<protein>
    <submittedName>
        <fullName evidence="1">Head-tail connector protein</fullName>
    </submittedName>
</protein>
<reference evidence="1 2" key="1">
    <citation type="submission" date="2022-02" db="EMBL/GenBank/DDBJ databases">
        <title>Mesosutterella porci, a novel member of the family Sutterellaceae from pig feces.</title>
        <authorList>
            <person name="Wylensek D."/>
            <person name="Clavel T."/>
        </authorList>
    </citation>
    <scope>NUCLEOTIDE SEQUENCE [LARGE SCALE GENOMIC DNA]</scope>
    <source>
        <strain evidence="2">oilRF-744-wt-GAM-9</strain>
    </source>
</reference>
<dbReference type="Proteomes" id="UP001297600">
    <property type="component" value="Unassembled WGS sequence"/>
</dbReference>
<comment type="caution">
    <text evidence="1">The sequence shown here is derived from an EMBL/GenBank/DDBJ whole genome shotgun (WGS) entry which is preliminary data.</text>
</comment>
<name>A0ABS9MSS2_9BURK</name>